<keyword evidence="2" id="KW-0732">Signal</keyword>
<dbReference type="SMART" id="SM00634">
    <property type="entry name" value="BID_1"/>
    <property type="match status" value="3"/>
</dbReference>
<feature type="chain" id="PRO_5046743406" evidence="2">
    <location>
        <begin position="28"/>
        <end position="1357"/>
    </location>
</feature>
<feature type="domain" description="Big-1" evidence="3">
    <location>
        <begin position="795"/>
        <end position="890"/>
    </location>
</feature>
<organism evidence="4 5">
    <name type="scientific">Xenorhabdus anantnagensis</name>
    <dbReference type="NCBI Taxonomy" id="3025875"/>
    <lineage>
        <taxon>Bacteria</taxon>
        <taxon>Pseudomonadati</taxon>
        <taxon>Pseudomonadota</taxon>
        <taxon>Gammaproteobacteria</taxon>
        <taxon>Enterobacterales</taxon>
        <taxon>Morganellaceae</taxon>
        <taxon>Xenorhabdus</taxon>
    </lineage>
</organism>
<evidence type="ECO:0000256" key="1">
    <source>
        <dbReference type="ARBA" id="ARBA00010116"/>
    </source>
</evidence>
<dbReference type="PROSITE" id="PS51127">
    <property type="entry name" value="BIG1"/>
    <property type="match status" value="1"/>
</dbReference>
<name>A0ABT5LRI7_9GAMM</name>
<keyword evidence="5" id="KW-1185">Reference proteome</keyword>
<dbReference type="InterPro" id="IPR008964">
    <property type="entry name" value="Invasin/intimin_cell_adhesion"/>
</dbReference>
<dbReference type="SUPFAM" id="SSF49373">
    <property type="entry name" value="Invasin/intimin cell-adhesion fragments"/>
    <property type="match status" value="3"/>
</dbReference>
<dbReference type="Pfam" id="PF11924">
    <property type="entry name" value="IAT_beta"/>
    <property type="match status" value="1"/>
</dbReference>
<evidence type="ECO:0000259" key="3">
    <source>
        <dbReference type="PROSITE" id="PS51127"/>
    </source>
</evidence>
<comment type="caution">
    <text evidence="4">The sequence shown here is derived from an EMBL/GenBank/DDBJ whole genome shotgun (WGS) entry which is preliminary data.</text>
</comment>
<evidence type="ECO:0000256" key="2">
    <source>
        <dbReference type="SAM" id="SignalP"/>
    </source>
</evidence>
<protein>
    <submittedName>
        <fullName evidence="4">Inverse autotransporter beta domain-containing protein</fullName>
    </submittedName>
</protein>
<dbReference type="InterPro" id="IPR024519">
    <property type="entry name" value="IAT_beta"/>
</dbReference>
<dbReference type="InterPro" id="IPR015217">
    <property type="entry name" value="Invasin_dom_3"/>
</dbReference>
<accession>A0ABT5LRI7</accession>
<dbReference type="InterPro" id="IPR038177">
    <property type="entry name" value="IAT_beta_sf"/>
</dbReference>
<dbReference type="InterPro" id="IPR003344">
    <property type="entry name" value="Big_1_dom"/>
</dbReference>
<dbReference type="InterPro" id="IPR051715">
    <property type="entry name" value="Intimin-Invasin_domain"/>
</dbReference>
<dbReference type="Proteomes" id="UP001220225">
    <property type="component" value="Unassembled WGS sequence"/>
</dbReference>
<dbReference type="RefSeq" id="WP_273574193.1">
    <property type="nucleotide sequence ID" value="NZ_JAQRFN010000002.1"/>
</dbReference>
<dbReference type="Gene3D" id="2.60.40.10">
    <property type="entry name" value="Immunoglobulins"/>
    <property type="match status" value="3"/>
</dbReference>
<dbReference type="Pfam" id="PF09134">
    <property type="entry name" value="Invasin_D3"/>
    <property type="match status" value="1"/>
</dbReference>
<feature type="signal peptide" evidence="2">
    <location>
        <begin position="1"/>
        <end position="27"/>
    </location>
</feature>
<sequence length="1357" mass="150008">MSKYISKVIVLCSLFYTLLIASTMTSAFSDGNPLNSSINKEARLKENNDTSESDAPNVIAKNIQTIGNILSSSPSDLAEQAKSYALGKFNSTVSSETQKWLSQFGTARINLGLDKKGTLENNSLDLLLPLYDNKADWLLFSQLGYRNKDSRNTINVGLGGRYFYQNWMYGLNTFYDHDLTGKNQRFGLGGEIWGDYIKLSANTYYRLNNWQNSRNFAGYYERPANGYDINGEFFLPAYPNLGAKLTYEQYFGDNVTLFNRDTKQKNPNLAKLGLTYTPVPLFTLGVDYKQGGSGHSETQFLANFNYKLGVPLSVQLSPENVAAARTLTGSRYDLVERNNHIVLEHQKKPIAQLSLPETIIGYSQEQHDITVNLSSNNSVKQIHWATNEYFEKHSGKLSSHVGNTIKITLPKYLSSDNQNNNYPIYAFAELENNQKSAPVEMRVIVRPFMLKKREGANFIPMGPLPATGDKEDGYIFNPVITFDTINGTPIKNTTINHVQWITDPKTGPESGLQFIDWEKSDSVAIDENGHFKHKPILISTQSHKDVKVYLKLDGQPPHLVGEVSFDEKPASFHVDKVKVSPQVPSLVADGTQTYTYTAVVLDSNNKPMKNQKITNVNWSKDKSEDGLIWNPKNGEVTTDGEGKLTATLASKVEIRDITVSLAIGNQKIVSAEQPVSFTADTKDYHISGDIQVNPPETLTADGQQKYTYTAIIVGSDGKPVKNKNMTNTKWKIDYPNNTDGLNLNQSDMTTDSDGKLKATLTSTKTLNGIIVSLTVGSHKSVQAKRAVDFNPEQMSAITVTPSSPILVNKSYTLTVSVKDSTGKNPELNKEVNWSIKDTSQKGLTLNPASSKVNASGEATTTLTSTQAQTVTVEASAEGVETPKSVDVEFRWPKIQKPTVAEKNGTVPADGDKNPQHAYHYTAYVFSANGTTPYKEQDIKFKWRLKSQAGGGDPKNTWLSESGEVTTKPDGTLTVQLLSSQKNPVVTGAIVCLAAVDEKSVEIPETEQCAEPVDFEAETLKIVSLDVVFDPNHPIKGGSNEHYTYTAKIVKADSPNTALPDGYKIDAKWVLDPAPEIYKGQDEWEIKSDNIVRNGQITATLSSQVGIGDINNSQVTDGLTVKLEVPAGRGKTTSSSANQQVAFVPPTWQAGLHVFSDKNKIGKIFKEQNRPYNAFQNLMGELVDLFTEKPIVQGKDKFSITKGNISMIGKLDPKGVIAFYNTGEVDLEMTITKSNKAKYKYKYNYNIRKFYYIDSNFLDPIKTDSSAGCTIGNVSENLLRIVNTDDLESTQNGNIPLKGEFPHSFLWGILDPNSYGISVIVPIYTNTQTKYLYDLKIDQPVSDNNTSGYLLCVQDSPP</sequence>
<dbReference type="PANTHER" id="PTHR39576">
    <property type="entry name" value="ATTACHING AND EFFACING PROTEIN HOMOLOG-RELATED-RELATED"/>
    <property type="match status" value="1"/>
</dbReference>
<comment type="similarity">
    <text evidence="1">Belongs to the intimin/invasin family.</text>
</comment>
<dbReference type="Pfam" id="PF02369">
    <property type="entry name" value="Big_1"/>
    <property type="match status" value="1"/>
</dbReference>
<gene>
    <name evidence="4" type="ORF">PSI14_02140</name>
</gene>
<dbReference type="PANTHER" id="PTHR39576:SF2">
    <property type="entry name" value="ATTACHING AND EFFACING PROTEIN HOMOLOG-RELATED"/>
    <property type="match status" value="1"/>
</dbReference>
<dbReference type="PRINTS" id="PR01369">
    <property type="entry name" value="INTIMIN"/>
</dbReference>
<dbReference type="EMBL" id="JAQRFN010000002">
    <property type="protein sequence ID" value="MDC9595699.1"/>
    <property type="molecule type" value="Genomic_DNA"/>
</dbReference>
<evidence type="ECO:0000313" key="4">
    <source>
        <dbReference type="EMBL" id="MDC9595699.1"/>
    </source>
</evidence>
<dbReference type="InterPro" id="IPR013783">
    <property type="entry name" value="Ig-like_fold"/>
</dbReference>
<evidence type="ECO:0000313" key="5">
    <source>
        <dbReference type="Proteomes" id="UP001220225"/>
    </source>
</evidence>
<dbReference type="InterPro" id="IPR003535">
    <property type="entry name" value="Intimin/invasin_bac"/>
</dbReference>
<reference evidence="4 5" key="1">
    <citation type="submission" date="2023-02" db="EMBL/GenBank/DDBJ databases">
        <title>Entomopathogenic bacteria.</title>
        <authorList>
            <person name="Machado R.A."/>
        </authorList>
    </citation>
    <scope>NUCLEOTIDE SEQUENCE [LARGE SCALE GENOMIC DNA]</scope>
    <source>
        <strain evidence="4 5">XENO-2</strain>
    </source>
</reference>
<proteinExistence type="inferred from homology"/>
<dbReference type="Gene3D" id="2.40.160.160">
    <property type="entry name" value="Inverse autotransporter, beta-domain"/>
    <property type="match status" value="1"/>
</dbReference>